<organism evidence="3 4">
    <name type="scientific">Aquariibacter lacus</name>
    <dbReference type="NCBI Taxonomy" id="2801332"/>
    <lineage>
        <taxon>Bacteria</taxon>
        <taxon>Pseudomonadati</taxon>
        <taxon>Pseudomonadota</taxon>
        <taxon>Betaproteobacteria</taxon>
        <taxon>Burkholderiales</taxon>
        <taxon>Sphaerotilaceae</taxon>
        <taxon>Aquariibacter</taxon>
    </lineage>
</organism>
<gene>
    <name evidence="3" type="ORF">JI742_13250</name>
</gene>
<keyword evidence="4" id="KW-1185">Reference proteome</keyword>
<reference evidence="3 4" key="1">
    <citation type="submission" date="2021-01" db="EMBL/GenBank/DDBJ databases">
        <title>Piscinibacter sp. Jin2 Genome sequencing and assembly.</title>
        <authorList>
            <person name="Kim I."/>
        </authorList>
    </citation>
    <scope>NUCLEOTIDE SEQUENCE [LARGE SCALE GENOMIC DNA]</scope>
    <source>
        <strain evidence="3 4">Jin2</strain>
    </source>
</reference>
<evidence type="ECO:0000259" key="2">
    <source>
        <dbReference type="Pfam" id="PF13590"/>
    </source>
</evidence>
<dbReference type="AlphaFoldDB" id="A0A9X0XFG3"/>
<dbReference type="InterPro" id="IPR025411">
    <property type="entry name" value="DUF4136"/>
</dbReference>
<evidence type="ECO:0000313" key="3">
    <source>
        <dbReference type="EMBL" id="MBL0720854.1"/>
    </source>
</evidence>
<dbReference type="Gene3D" id="3.30.160.670">
    <property type="match status" value="1"/>
</dbReference>
<dbReference type="Pfam" id="PF13590">
    <property type="entry name" value="DUF4136"/>
    <property type="match status" value="1"/>
</dbReference>
<dbReference type="Proteomes" id="UP000643207">
    <property type="component" value="Unassembled WGS sequence"/>
</dbReference>
<feature type="chain" id="PRO_5040932040" evidence="1">
    <location>
        <begin position="21"/>
        <end position="214"/>
    </location>
</feature>
<proteinExistence type="predicted"/>
<evidence type="ECO:0000256" key="1">
    <source>
        <dbReference type="SAM" id="SignalP"/>
    </source>
</evidence>
<protein>
    <submittedName>
        <fullName evidence="3">DUF4136 domain-containing protein</fullName>
    </submittedName>
</protein>
<sequence>MGLLTGSLLVLLFTALSGCAALNQVQVEVSSHGEWPAGRVPGSYAIERLPSQQTDLPAQQALEDAARPALSLAGFKEVPAEQAELLVQLASRSQQVLTHDPFYPGWGGPFYGGYGHPGWYRPGVYLGGSYGRRYHRGVGVGIGYGFGPELAQTQRETALLIRDRASQKVIFETRARLIGGNSERVVPLMFEAALKDFPQPAATPRTITLQLPPN</sequence>
<name>A0A9X0XFG3_9BURK</name>
<comment type="caution">
    <text evidence="3">The sequence shown here is derived from an EMBL/GenBank/DDBJ whole genome shotgun (WGS) entry which is preliminary data.</text>
</comment>
<feature type="signal peptide" evidence="1">
    <location>
        <begin position="1"/>
        <end position="20"/>
    </location>
</feature>
<keyword evidence="1" id="KW-0732">Signal</keyword>
<dbReference type="EMBL" id="JAERRA010000002">
    <property type="protein sequence ID" value="MBL0720854.1"/>
    <property type="molecule type" value="Genomic_DNA"/>
</dbReference>
<evidence type="ECO:0000313" key="4">
    <source>
        <dbReference type="Proteomes" id="UP000643207"/>
    </source>
</evidence>
<accession>A0A9X0XFG3</accession>
<feature type="domain" description="DUF4136" evidence="2">
    <location>
        <begin position="43"/>
        <end position="198"/>
    </location>
</feature>